<reference evidence="3 4" key="1">
    <citation type="journal article" date="2019" name="Int. J. Syst. Evol. Microbiol.">
        <title>The Global Catalogue of Microorganisms (GCM) 10K type strain sequencing project: providing services to taxonomists for standard genome sequencing and annotation.</title>
        <authorList>
            <consortium name="The Broad Institute Genomics Platform"/>
            <consortium name="The Broad Institute Genome Sequencing Center for Infectious Disease"/>
            <person name="Wu L."/>
            <person name="Ma J."/>
        </authorList>
    </citation>
    <scope>NUCLEOTIDE SEQUENCE [LARGE SCALE GENOMIC DNA]</scope>
    <source>
        <strain evidence="3 4">JCM 6835</strain>
    </source>
</reference>
<dbReference type="Proteomes" id="UP001501666">
    <property type="component" value="Unassembled WGS sequence"/>
</dbReference>
<comment type="caution">
    <text evidence="3">The sequence shown here is derived from an EMBL/GenBank/DDBJ whole genome shotgun (WGS) entry which is preliminary data.</text>
</comment>
<organism evidence="3 4">
    <name type="scientific">Nonomuraea recticatena</name>
    <dbReference type="NCBI Taxonomy" id="46178"/>
    <lineage>
        <taxon>Bacteria</taxon>
        <taxon>Bacillati</taxon>
        <taxon>Actinomycetota</taxon>
        <taxon>Actinomycetes</taxon>
        <taxon>Streptosporangiales</taxon>
        <taxon>Streptosporangiaceae</taxon>
        <taxon>Nonomuraea</taxon>
    </lineage>
</organism>
<protein>
    <recommendedName>
        <fullName evidence="2">AbiJ-NTD3 domain-containing protein</fullName>
    </recommendedName>
</protein>
<feature type="domain" description="AbiJ-NTD3" evidence="2">
    <location>
        <begin position="102"/>
        <end position="266"/>
    </location>
</feature>
<proteinExistence type="predicted"/>
<feature type="compositionally biased region" description="Gly residues" evidence="1">
    <location>
        <begin position="10"/>
        <end position="20"/>
    </location>
</feature>
<evidence type="ECO:0000259" key="2">
    <source>
        <dbReference type="Pfam" id="PF18860"/>
    </source>
</evidence>
<name>A0ABN3TGJ1_9ACTN</name>
<sequence length="514" mass="56658">MSPVVRVCSGDGGGGLGPPGDGVDAHIANVGDAPDRDAGRARSDGGLAGPLGGRALVLVGIGAAKGTLAVVLRGWWHRLQRKTHPGYMAQPFTPSPRDHQSKITAVTRRDVFDYLRAMDGAWWGRLDEIAFLDGLYDLDALPSSDSRYTTARRDIGQHRMNNLDWEDDWIFEDSRFQLLDGPDEVLLAFLARIVHPEVQPDADQAARQVDQLNRLLEPDGWALRAQEFLSGRPIYAPVATGKAVGPVISLPLRDDDASKLDLVLGQAHHLLDADGQGLARDLLHHATLTLRRDGGVFHPMSGDNWTAATYEAVLTVDPALVLEFTPAVTELIWRHLGTVLKRLQREDVRSLVVEAALLPLPPVPQNWRQVAATPAATNQARRERAVGEGYPTLDGLVFSSRAELVVYQILCEIQRDSPLQRSIAILPLPSAKLRDAGVRSPDFTILGNGRAVIIEVDGPHHYGRTRKADDEDRDRHWSRCGVRTIRIAHEQTNDRVSLKERLHEDLTRALIPPH</sequence>
<dbReference type="EMBL" id="BAAATE010000088">
    <property type="protein sequence ID" value="GAA2702854.1"/>
    <property type="molecule type" value="Genomic_DNA"/>
</dbReference>
<evidence type="ECO:0000313" key="4">
    <source>
        <dbReference type="Proteomes" id="UP001501666"/>
    </source>
</evidence>
<dbReference type="Pfam" id="PF18860">
    <property type="entry name" value="AbiJ_NTD3"/>
    <property type="match status" value="1"/>
</dbReference>
<evidence type="ECO:0000313" key="3">
    <source>
        <dbReference type="EMBL" id="GAA2702854.1"/>
    </source>
</evidence>
<keyword evidence="4" id="KW-1185">Reference proteome</keyword>
<dbReference type="Gene3D" id="3.40.960.10">
    <property type="entry name" value="VSR Endonuclease"/>
    <property type="match status" value="1"/>
</dbReference>
<feature type="region of interest" description="Disordered" evidence="1">
    <location>
        <begin position="1"/>
        <end position="45"/>
    </location>
</feature>
<gene>
    <name evidence="3" type="ORF">GCM10010412_101060</name>
</gene>
<dbReference type="InterPro" id="IPR041427">
    <property type="entry name" value="AbiJ-NTD3"/>
</dbReference>
<accession>A0ABN3TGJ1</accession>
<feature type="compositionally biased region" description="Basic and acidic residues" evidence="1">
    <location>
        <begin position="33"/>
        <end position="43"/>
    </location>
</feature>
<evidence type="ECO:0000256" key="1">
    <source>
        <dbReference type="SAM" id="MobiDB-lite"/>
    </source>
</evidence>